<dbReference type="Proteomes" id="UP000243308">
    <property type="component" value="Unassembled WGS sequence"/>
</dbReference>
<keyword evidence="3" id="KW-1185">Reference proteome</keyword>
<organism evidence="2 3">
    <name type="scientific">Podila verticillata NRRL 6337</name>
    <dbReference type="NCBI Taxonomy" id="1069443"/>
    <lineage>
        <taxon>Eukaryota</taxon>
        <taxon>Fungi</taxon>
        <taxon>Fungi incertae sedis</taxon>
        <taxon>Mucoromycota</taxon>
        <taxon>Mortierellomycotina</taxon>
        <taxon>Mortierellomycetes</taxon>
        <taxon>Mortierellales</taxon>
        <taxon>Mortierellaceae</taxon>
        <taxon>Podila</taxon>
    </lineage>
</organism>
<dbReference type="GO" id="GO:0031048">
    <property type="term" value="P:regulatory ncRNA-mediated heterochromatin formation"/>
    <property type="evidence" value="ECO:0007669"/>
    <property type="project" value="TreeGrafter"/>
</dbReference>
<proteinExistence type="predicted"/>
<dbReference type="CDD" id="cd17936">
    <property type="entry name" value="EEXXEc_NFX1"/>
    <property type="match status" value="1"/>
</dbReference>
<dbReference type="InterPro" id="IPR047187">
    <property type="entry name" value="SF1_C_Upf1"/>
</dbReference>
<dbReference type="InterPro" id="IPR041679">
    <property type="entry name" value="DNA2/NAM7-like_C"/>
</dbReference>
<accession>A0A086TLW3</accession>
<dbReference type="Pfam" id="PF13087">
    <property type="entry name" value="AAA_12"/>
    <property type="match status" value="1"/>
</dbReference>
<protein>
    <recommendedName>
        <fullName evidence="1">AAA+ ATPase domain-containing protein</fullName>
    </recommendedName>
</protein>
<dbReference type="OrthoDB" id="2428478at2759"/>
<dbReference type="AlphaFoldDB" id="A0A086TLW3"/>
<name>A0A086TLW3_9FUNG</name>
<evidence type="ECO:0000313" key="3">
    <source>
        <dbReference type="Proteomes" id="UP000243308"/>
    </source>
</evidence>
<dbReference type="SUPFAM" id="SSF52540">
    <property type="entry name" value="P-loop containing nucleoside triphosphate hydrolases"/>
    <property type="match status" value="1"/>
</dbReference>
<sequence length="834" mass="92941">MATKPSYKHTQNPELIRRFVNSCLLSLSNHHNIDTSSLLICLTSEKGLKRLNGILGMPMSIEAAHDLDTLSFQFVVLPLIGVLTRESVCRSTMAEVSKIYASVYAHREKFIKAGIIPIVKKLIDRGYLEDRSPAADCIQWDDGYLCIVTSLSCTLLAIVRLIYQIVIHIPDSRNDLLRTVRTLDIWVHTWAKMSKGSNRDLFINKIMVKEVKRLLRIVSEAEDTVIPLLDVATAAPGTGVVEWKECRLDVNNTNSIKHAVETLQSYSTMEDAQAQALVEMLRREIALIHGPPGTGKTWISAALMQVLLANSAQSKCGPILYICRTDHALDQALNHLGNVVRIRLEQYSVEAVVDVATLEDTNNGAFKEIHRGLLRQCSVVGMTTNGVTKSQELIKTLMPKIIICEEASEIMEAHILSVLSPSTQHLILISDHKQLSPQINKYNLSSNTPTGNNYSLDITLFERIATSTTSSLLMSELKTQRHMRPSISELIRWPLYLDLIDGDDVHHYPSVRGMAENLFFMNHHHAEDVSNKNGVQSYSNAFEVSMVNAFIKYLVKNGYGEPGEIAIVTPYLAQLSKLRTAFKGNFKLVINERDQGQLEQYDLEEENEGQNCGDVQDGATIWIDNGLHQKQIALSTIENIKEVEANIVIISLARNKSENYPSSSGKIDPLELPSYTNVLLSHAQHGMLIIGNTDLMENETNNLWLSVISELGIHDRIGLGFPLKCQSHPEQLRIAECAKTFRNGAPNGGYTLKCSRVRINQKVSTCKHQYEVQCWESALKAKATCTRPCDSELPCGHACTKICSTCQKETGHSQCSLKCDKTLFCGHICGGPCH</sequence>
<dbReference type="PANTHER" id="PTHR10887:SF445">
    <property type="entry name" value="NFX1-TYPE ZINC FINGER-CONTAINING PROTEIN 1"/>
    <property type="match status" value="1"/>
</dbReference>
<dbReference type="SMART" id="SM00382">
    <property type="entry name" value="AAA"/>
    <property type="match status" value="1"/>
</dbReference>
<dbReference type="Pfam" id="PF13245">
    <property type="entry name" value="AAA_19"/>
    <property type="match status" value="1"/>
</dbReference>
<dbReference type="PANTHER" id="PTHR10887">
    <property type="entry name" value="DNA2/NAM7 HELICASE FAMILY"/>
    <property type="match status" value="1"/>
</dbReference>
<evidence type="ECO:0000259" key="1">
    <source>
        <dbReference type="SMART" id="SM00382"/>
    </source>
</evidence>
<feature type="domain" description="AAA+ ATPase" evidence="1">
    <location>
        <begin position="282"/>
        <end position="479"/>
    </location>
</feature>
<evidence type="ECO:0000313" key="2">
    <source>
        <dbReference type="EMBL" id="KFH62940.1"/>
    </source>
</evidence>
<dbReference type="InterPro" id="IPR003593">
    <property type="entry name" value="AAA+_ATPase"/>
</dbReference>
<reference evidence="2 3" key="1">
    <citation type="submission" date="2011-02" db="EMBL/GenBank/DDBJ databases">
        <title>The Genome Sequence of Mortierella verticillata NRRL 6337.</title>
        <authorList>
            <consortium name="The Broad Institute Genome Sequencing Platform"/>
            <person name="Russ C."/>
            <person name="Cuomo C."/>
            <person name="Burger G."/>
            <person name="Gray M.W."/>
            <person name="Holland P.W.H."/>
            <person name="King N."/>
            <person name="Lang F.B.F."/>
            <person name="Roger A.J."/>
            <person name="Ruiz-Trillo I."/>
            <person name="Young S.K."/>
            <person name="Zeng Q."/>
            <person name="Gargeya S."/>
            <person name="Alvarado L."/>
            <person name="Berlin A."/>
            <person name="Chapman S.B."/>
            <person name="Chen Z."/>
            <person name="Freedman E."/>
            <person name="Gellesch M."/>
            <person name="Goldberg J."/>
            <person name="Griggs A."/>
            <person name="Gujja S."/>
            <person name="Heilman E."/>
            <person name="Heiman D."/>
            <person name="Howarth C."/>
            <person name="Mehta T."/>
            <person name="Neiman D."/>
            <person name="Pearson M."/>
            <person name="Roberts A."/>
            <person name="Saif S."/>
            <person name="Shea T."/>
            <person name="Shenoy N."/>
            <person name="Sisk P."/>
            <person name="Stolte C."/>
            <person name="Sykes S."/>
            <person name="White J."/>
            <person name="Yandava C."/>
            <person name="Haas B."/>
            <person name="Nusbaum C."/>
            <person name="Birren B."/>
        </authorList>
    </citation>
    <scope>NUCLEOTIDE SEQUENCE [LARGE SCALE GENOMIC DNA]</scope>
    <source>
        <strain evidence="2 3">NRRL 6337</strain>
    </source>
</reference>
<dbReference type="EMBL" id="KN042429">
    <property type="protein sequence ID" value="KFH62940.1"/>
    <property type="molecule type" value="Genomic_DNA"/>
</dbReference>
<dbReference type="CDD" id="cd18808">
    <property type="entry name" value="SF1_C_Upf1"/>
    <property type="match status" value="1"/>
</dbReference>
<dbReference type="GO" id="GO:0031380">
    <property type="term" value="C:nuclear RNA-directed RNA polymerase complex"/>
    <property type="evidence" value="ECO:0007669"/>
    <property type="project" value="TreeGrafter"/>
</dbReference>
<gene>
    <name evidence="2" type="ORF">MVEG_10978</name>
</gene>
<dbReference type="InterPro" id="IPR045055">
    <property type="entry name" value="DNA2/NAM7-like"/>
</dbReference>
<dbReference type="Gene3D" id="3.40.50.300">
    <property type="entry name" value="P-loop containing nucleotide triphosphate hydrolases"/>
    <property type="match status" value="2"/>
</dbReference>
<dbReference type="InterPro" id="IPR027417">
    <property type="entry name" value="P-loop_NTPase"/>
</dbReference>